<dbReference type="SMART" id="SM00382">
    <property type="entry name" value="AAA"/>
    <property type="match status" value="1"/>
</dbReference>
<comment type="caution">
    <text evidence="7">The sequence shown here is derived from an EMBL/GenBank/DDBJ whole genome shotgun (WGS) entry which is preliminary data.</text>
</comment>
<dbReference type="Proteomes" id="UP000054422">
    <property type="component" value="Unassembled WGS sequence"/>
</dbReference>
<dbReference type="STRING" id="1498499.EP47_03275"/>
<dbReference type="PANTHER" id="PTHR46743">
    <property type="entry name" value="TEICHOIC ACIDS EXPORT ATP-BINDING PROTEIN TAGH"/>
    <property type="match status" value="1"/>
</dbReference>
<comment type="similarity">
    <text evidence="1">Belongs to the ABC transporter superfamily.</text>
</comment>
<dbReference type="GO" id="GO:0016887">
    <property type="term" value="F:ATP hydrolysis activity"/>
    <property type="evidence" value="ECO:0007669"/>
    <property type="project" value="InterPro"/>
</dbReference>
<evidence type="ECO:0000256" key="5">
    <source>
        <dbReference type="SAM" id="MobiDB-lite"/>
    </source>
</evidence>
<dbReference type="InterPro" id="IPR027417">
    <property type="entry name" value="P-loop_NTPase"/>
</dbReference>
<name>A0A0A2SR92_9GAMM</name>
<keyword evidence="2" id="KW-0813">Transport</keyword>
<reference evidence="7 8" key="1">
    <citation type="submission" date="2014-05" db="EMBL/GenBank/DDBJ databases">
        <authorList>
            <person name="Rizzardi K."/>
            <person name="Winiecka-Krusnell J."/>
            <person name="Ramliden M."/>
            <person name="Alm E."/>
            <person name="Andersson S."/>
            <person name="Byfors S."/>
        </authorList>
    </citation>
    <scope>NUCLEOTIDE SEQUENCE [LARGE SCALE GENOMIC DNA]</scope>
    <source>
        <strain evidence="7 8">LEGN</strain>
    </source>
</reference>
<dbReference type="GO" id="GO:0005524">
    <property type="term" value="F:ATP binding"/>
    <property type="evidence" value="ECO:0007669"/>
    <property type="project" value="UniProtKB-KW"/>
</dbReference>
<dbReference type="InterPro" id="IPR015860">
    <property type="entry name" value="ABC_transpr_TagH-like"/>
</dbReference>
<evidence type="ECO:0000313" key="7">
    <source>
        <dbReference type="EMBL" id="KGP63655.1"/>
    </source>
</evidence>
<dbReference type="AlphaFoldDB" id="A0A0A2SR92"/>
<dbReference type="PROSITE" id="PS50893">
    <property type="entry name" value="ABC_TRANSPORTER_2"/>
    <property type="match status" value="1"/>
</dbReference>
<keyword evidence="3" id="KW-0547">Nucleotide-binding</keyword>
<evidence type="ECO:0000259" key="6">
    <source>
        <dbReference type="PROSITE" id="PS50893"/>
    </source>
</evidence>
<dbReference type="Pfam" id="PF00005">
    <property type="entry name" value="ABC_tran"/>
    <property type="match status" value="1"/>
</dbReference>
<evidence type="ECO:0000313" key="8">
    <source>
        <dbReference type="Proteomes" id="UP000054422"/>
    </source>
</evidence>
<feature type="compositionally biased region" description="Basic and acidic residues" evidence="5">
    <location>
        <begin position="275"/>
        <end position="286"/>
    </location>
</feature>
<proteinExistence type="inferred from homology"/>
<dbReference type="InterPro" id="IPR003593">
    <property type="entry name" value="AAA+_ATPase"/>
</dbReference>
<dbReference type="PANTHER" id="PTHR46743:SF2">
    <property type="entry name" value="TEICHOIC ACIDS EXPORT ATP-BINDING PROTEIN TAGH"/>
    <property type="match status" value="1"/>
</dbReference>
<dbReference type="GO" id="GO:0016020">
    <property type="term" value="C:membrane"/>
    <property type="evidence" value="ECO:0007669"/>
    <property type="project" value="InterPro"/>
</dbReference>
<evidence type="ECO:0000256" key="1">
    <source>
        <dbReference type="ARBA" id="ARBA00005417"/>
    </source>
</evidence>
<gene>
    <name evidence="7" type="ORF">EP47_03275</name>
</gene>
<evidence type="ECO:0000256" key="2">
    <source>
        <dbReference type="ARBA" id="ARBA00022448"/>
    </source>
</evidence>
<dbReference type="Gene3D" id="3.40.50.300">
    <property type="entry name" value="P-loop containing nucleotide triphosphate hydrolases"/>
    <property type="match status" value="1"/>
</dbReference>
<dbReference type="Gene3D" id="2.70.50.60">
    <property type="entry name" value="abc- transporter (atp binding component) like domain"/>
    <property type="match status" value="1"/>
</dbReference>
<dbReference type="EMBL" id="JNCF01000012">
    <property type="protein sequence ID" value="KGP63655.1"/>
    <property type="molecule type" value="Genomic_DNA"/>
</dbReference>
<dbReference type="SUPFAM" id="SSF52540">
    <property type="entry name" value="P-loop containing nucleoside triphosphate hydrolases"/>
    <property type="match status" value="1"/>
</dbReference>
<organism evidence="7 8">
    <name type="scientific">Legionella norrlandica</name>
    <dbReference type="NCBI Taxonomy" id="1498499"/>
    <lineage>
        <taxon>Bacteria</taxon>
        <taxon>Pseudomonadati</taxon>
        <taxon>Pseudomonadota</taxon>
        <taxon>Gammaproteobacteria</taxon>
        <taxon>Legionellales</taxon>
        <taxon>Legionellaceae</taxon>
        <taxon>Legionella</taxon>
    </lineage>
</organism>
<dbReference type="InterPro" id="IPR050683">
    <property type="entry name" value="Bact_Polysacc_Export_ATP-bd"/>
</dbReference>
<accession>A0A0A2SR92</accession>
<keyword evidence="8" id="KW-1185">Reference proteome</keyword>
<dbReference type="RefSeq" id="WP_035888244.1">
    <property type="nucleotide sequence ID" value="NZ_JNCF01000012.1"/>
</dbReference>
<sequence length="488" mass="54801">MSWILKVDNLSKIYRLGAGASQQGTIYEQISKKVKKLLPGKKNNSDLDEENLQKSSAKVVVSDAQTEGLPPGFFWALRDINFQISPGERIGLIGQNGSGKSTLLKILSRITTPTYGEFRYRGHLISLLEVGTGFHPELSGRENIYLNAAINGMTRQQINLRFKEIVEFSELGSQIETPVKRYSSGMYMRLAFSVAAFLESEILLIDEVLAVGDQDFQKKCKEKMLEVANDGRTVIFVSHDMNAVESICKKVIKLSHGKIVELKDIETNKPNSSSPDKENNLPEKENSQTLPIELSSDLPVKISLCGEQDWYNNLVSAPQIKDTIQIYSVKLLNNVGQVQDKFTVNDDITVQTQFEVKRNNSRLTLRLDVASLSGVKLFSTMDNLLNPHQSHRTAGLYYETLVIPKEFLNEGQFVISLIITDLDNNLEIKCKDCLSMQVIDDQLPIGVRGDWSGLWPEGLLRPNLAWSIKSKKSFTSKTVNNQELLIEE</sequence>
<feature type="domain" description="ABC transporter" evidence="6">
    <location>
        <begin position="47"/>
        <end position="281"/>
    </location>
</feature>
<feature type="region of interest" description="Disordered" evidence="5">
    <location>
        <begin position="265"/>
        <end position="289"/>
    </location>
</feature>
<dbReference type="CDD" id="cd03220">
    <property type="entry name" value="ABC_KpsT_Wzt"/>
    <property type="match status" value="1"/>
</dbReference>
<dbReference type="GO" id="GO:0140359">
    <property type="term" value="F:ABC-type transporter activity"/>
    <property type="evidence" value="ECO:0007669"/>
    <property type="project" value="InterPro"/>
</dbReference>
<dbReference type="OrthoDB" id="9778870at2"/>
<protein>
    <submittedName>
        <fullName evidence="7">ABC transporter</fullName>
    </submittedName>
</protein>
<evidence type="ECO:0000256" key="3">
    <source>
        <dbReference type="ARBA" id="ARBA00022741"/>
    </source>
</evidence>
<dbReference type="InterPro" id="IPR003439">
    <property type="entry name" value="ABC_transporter-like_ATP-bd"/>
</dbReference>
<evidence type="ECO:0000256" key="4">
    <source>
        <dbReference type="ARBA" id="ARBA00022840"/>
    </source>
</evidence>
<keyword evidence="4" id="KW-0067">ATP-binding</keyword>